<evidence type="ECO:0000256" key="6">
    <source>
        <dbReference type="ARBA" id="ARBA00023136"/>
    </source>
</evidence>
<dbReference type="InterPro" id="IPR003838">
    <property type="entry name" value="ABC3_permease_C"/>
</dbReference>
<feature type="transmembrane region" description="Helical" evidence="7">
    <location>
        <begin position="318"/>
        <end position="339"/>
    </location>
</feature>
<evidence type="ECO:0000256" key="1">
    <source>
        <dbReference type="ARBA" id="ARBA00004651"/>
    </source>
</evidence>
<evidence type="ECO:0000313" key="10">
    <source>
        <dbReference type="EMBL" id="MBQ0957966.1"/>
    </source>
</evidence>
<reference evidence="10" key="1">
    <citation type="submission" date="2021-04" db="EMBL/GenBank/DDBJ databases">
        <title>The genome sequence of Ideonella sp. 4Y11.</title>
        <authorList>
            <person name="Liu Y."/>
        </authorList>
    </citation>
    <scope>NUCLEOTIDE SEQUENCE</scope>
    <source>
        <strain evidence="10">4Y11</strain>
    </source>
</reference>
<proteinExistence type="inferred from homology"/>
<keyword evidence="6 7" id="KW-0472">Membrane</keyword>
<comment type="subcellular location">
    <subcellularLocation>
        <location evidence="1">Cell membrane</location>
        <topology evidence="1">Multi-pass membrane protein</topology>
    </subcellularLocation>
</comment>
<keyword evidence="4 7" id="KW-0812">Transmembrane</keyword>
<dbReference type="Pfam" id="PF02687">
    <property type="entry name" value="FtsX"/>
    <property type="match status" value="1"/>
</dbReference>
<sequence length="460" mass="48870">MTLLAIAWRNLLRNRRRSLATLAAMVLGVTAILMFGGYRQSIAYGLETAYVQRSGHLQIQHRDYFTYGSGNPVAYGIADYEALARKVQQDPLAGPLVRVVTPVLQLTGIAANFGRGVSRTAVVVGVETDGQNHMRAWNAHGTAAEVRALGLTGSAPDAVVLGAGLARTLQLCGPLRVTGCIDTAPPVRSGDQAPDDISALSAAEQGATARRPTQIELLVANPEGAPNVASLQAIKAEEMGAKEIDDIFVSMHLAQAQRLLYGQAPARVTALQVQLHRTEDMALVQARLEALLKEDPAGASLAVLDFRTLNPSYGQINAMFGAVFAAVSVLVAVIVLFTVSNTMSMVVMERTTEIGTLRAIGQRRTGIKAMFLFEGALLGLVSAAIGLAVALSLAWLINHSGLSWTPPGRIDAVRITVRLWGELRLLMTGAVGIALVAALSAWLPARRGAHMNVVDALRQV</sequence>
<dbReference type="GO" id="GO:0098797">
    <property type="term" value="C:plasma membrane protein complex"/>
    <property type="evidence" value="ECO:0007669"/>
    <property type="project" value="TreeGrafter"/>
</dbReference>
<evidence type="ECO:0000259" key="8">
    <source>
        <dbReference type="Pfam" id="PF02687"/>
    </source>
</evidence>
<dbReference type="PANTHER" id="PTHR30489:SF0">
    <property type="entry name" value="LIPOPROTEIN-RELEASING SYSTEM TRANSMEMBRANE PROTEIN LOLE"/>
    <property type="match status" value="1"/>
</dbReference>
<gene>
    <name evidence="10" type="ORF">KAK06_03245</name>
</gene>
<dbReference type="Pfam" id="PF12704">
    <property type="entry name" value="MacB_PCD"/>
    <property type="match status" value="1"/>
</dbReference>
<accession>A0A940YGY2</accession>
<comment type="similarity">
    <text evidence="2">Belongs to the ABC-4 integral membrane protein family. LolC/E subfamily.</text>
</comment>
<evidence type="ECO:0000256" key="3">
    <source>
        <dbReference type="ARBA" id="ARBA00022475"/>
    </source>
</evidence>
<feature type="transmembrane region" description="Helical" evidence="7">
    <location>
        <begin position="371"/>
        <end position="397"/>
    </location>
</feature>
<organism evidence="10 11">
    <name type="scientific">Ideonella aquatica</name>
    <dbReference type="NCBI Taxonomy" id="2824119"/>
    <lineage>
        <taxon>Bacteria</taxon>
        <taxon>Pseudomonadati</taxon>
        <taxon>Pseudomonadota</taxon>
        <taxon>Betaproteobacteria</taxon>
        <taxon>Burkholderiales</taxon>
        <taxon>Sphaerotilaceae</taxon>
        <taxon>Ideonella</taxon>
    </lineage>
</organism>
<dbReference type="EMBL" id="JAGQDE010000002">
    <property type="protein sequence ID" value="MBQ0957966.1"/>
    <property type="molecule type" value="Genomic_DNA"/>
</dbReference>
<dbReference type="GO" id="GO:0044874">
    <property type="term" value="P:lipoprotein localization to outer membrane"/>
    <property type="evidence" value="ECO:0007669"/>
    <property type="project" value="TreeGrafter"/>
</dbReference>
<evidence type="ECO:0000256" key="2">
    <source>
        <dbReference type="ARBA" id="ARBA00005236"/>
    </source>
</evidence>
<protein>
    <submittedName>
        <fullName evidence="10">ABC transporter permease</fullName>
    </submittedName>
</protein>
<keyword evidence="11" id="KW-1185">Reference proteome</keyword>
<dbReference type="RefSeq" id="WP_210800366.1">
    <property type="nucleotide sequence ID" value="NZ_JAGQDE010000002.1"/>
</dbReference>
<evidence type="ECO:0000313" key="11">
    <source>
        <dbReference type="Proteomes" id="UP000678374"/>
    </source>
</evidence>
<feature type="domain" description="MacB-like periplasmic core" evidence="9">
    <location>
        <begin position="18"/>
        <end position="170"/>
    </location>
</feature>
<dbReference type="InterPro" id="IPR025857">
    <property type="entry name" value="MacB_PCD"/>
</dbReference>
<comment type="caution">
    <text evidence="10">The sequence shown here is derived from an EMBL/GenBank/DDBJ whole genome shotgun (WGS) entry which is preliminary data.</text>
</comment>
<feature type="transmembrane region" description="Helical" evidence="7">
    <location>
        <begin position="19"/>
        <end position="38"/>
    </location>
</feature>
<evidence type="ECO:0000256" key="7">
    <source>
        <dbReference type="SAM" id="Phobius"/>
    </source>
</evidence>
<dbReference type="PANTHER" id="PTHR30489">
    <property type="entry name" value="LIPOPROTEIN-RELEASING SYSTEM TRANSMEMBRANE PROTEIN LOLE"/>
    <property type="match status" value="1"/>
</dbReference>
<dbReference type="AlphaFoldDB" id="A0A940YGY2"/>
<evidence type="ECO:0000259" key="9">
    <source>
        <dbReference type="Pfam" id="PF12704"/>
    </source>
</evidence>
<evidence type="ECO:0000256" key="5">
    <source>
        <dbReference type="ARBA" id="ARBA00022989"/>
    </source>
</evidence>
<keyword evidence="3" id="KW-1003">Cell membrane</keyword>
<evidence type="ECO:0000256" key="4">
    <source>
        <dbReference type="ARBA" id="ARBA00022692"/>
    </source>
</evidence>
<dbReference type="Proteomes" id="UP000678374">
    <property type="component" value="Unassembled WGS sequence"/>
</dbReference>
<feature type="transmembrane region" description="Helical" evidence="7">
    <location>
        <begin position="423"/>
        <end position="443"/>
    </location>
</feature>
<name>A0A940YGY2_9BURK</name>
<keyword evidence="5 7" id="KW-1133">Transmembrane helix</keyword>
<feature type="domain" description="ABC3 transporter permease C-terminal" evidence="8">
    <location>
        <begin position="326"/>
        <end position="452"/>
    </location>
</feature>
<dbReference type="InterPro" id="IPR051447">
    <property type="entry name" value="Lipoprotein-release_system"/>
</dbReference>